<dbReference type="GO" id="GO:0003676">
    <property type="term" value="F:nucleic acid binding"/>
    <property type="evidence" value="ECO:0007669"/>
    <property type="project" value="InterPro"/>
</dbReference>
<proteinExistence type="inferred from homology"/>
<organism evidence="2 3">
    <name type="scientific">Paracoccus siganidrum</name>
    <dbReference type="NCBI Taxonomy" id="1276757"/>
    <lineage>
        <taxon>Bacteria</taxon>
        <taxon>Pseudomonadati</taxon>
        <taxon>Pseudomonadota</taxon>
        <taxon>Alphaproteobacteria</taxon>
        <taxon>Rhodobacterales</taxon>
        <taxon>Paracoccaceae</taxon>
        <taxon>Paracoccus</taxon>
    </lineage>
</organism>
<gene>
    <name evidence="2" type="ORF">D3P05_11915</name>
</gene>
<evidence type="ECO:0000313" key="2">
    <source>
        <dbReference type="EMBL" id="RJL13346.1"/>
    </source>
</evidence>
<reference evidence="3" key="1">
    <citation type="submission" date="2018-09" db="EMBL/GenBank/DDBJ databases">
        <title>Paracoccus onubensis nov. sp. a moderate halophilic bacterium isolated from Gruta de las Maravillas (Aracena, Spain).</title>
        <authorList>
            <person name="Jurado V."/>
            <person name="Gutierrez-Patricio S."/>
            <person name="Gonzalez-Pimentel J.L."/>
            <person name="Miller A.Z."/>
            <person name="Laiz L."/>
            <person name="Saiz-Jimenez C."/>
        </authorList>
    </citation>
    <scope>NUCLEOTIDE SEQUENCE [LARGE SCALE GENOMIC DNA]</scope>
    <source>
        <strain evidence="3">DSM 26381</strain>
    </source>
</reference>
<dbReference type="EMBL" id="QZEW01000045">
    <property type="protein sequence ID" value="RJL13346.1"/>
    <property type="molecule type" value="Genomic_DNA"/>
</dbReference>
<dbReference type="InterPro" id="IPR011856">
    <property type="entry name" value="tRNA_endonuc-like_dom_sf"/>
</dbReference>
<dbReference type="InterPro" id="IPR003509">
    <property type="entry name" value="UPF0102_YraN-like"/>
</dbReference>
<comment type="similarity">
    <text evidence="1">Belongs to the UPF0102 family.</text>
</comment>
<dbReference type="SUPFAM" id="SSF52980">
    <property type="entry name" value="Restriction endonuclease-like"/>
    <property type="match status" value="1"/>
</dbReference>
<keyword evidence="3" id="KW-1185">Reference proteome</keyword>
<dbReference type="InterPro" id="IPR011335">
    <property type="entry name" value="Restrct_endonuc-II-like"/>
</dbReference>
<name>A0A419A651_9RHOB</name>
<dbReference type="OrthoDB" id="9812968at2"/>
<protein>
    <submittedName>
        <fullName evidence="2">Uncharacterized protein</fullName>
    </submittedName>
</protein>
<sequence>MGLHLRDIDGWDNSAALAPAARAVRGRMAQLAGVMAEDAVLARYVSAGYELLARRWRGRAGEIDLILRQGECIIFVEVKQSVSHAAAAERLGRAQMNRICLAACEFCGGQPRGQLTEMRMDVALVDGVGRIEILENAFGGC</sequence>
<comment type="caution">
    <text evidence="2">The sequence shown here is derived from an EMBL/GenBank/DDBJ whole genome shotgun (WGS) entry which is preliminary data.</text>
</comment>
<dbReference type="Gene3D" id="3.40.1350.10">
    <property type="match status" value="1"/>
</dbReference>
<dbReference type="AlphaFoldDB" id="A0A419A651"/>
<evidence type="ECO:0000313" key="3">
    <source>
        <dbReference type="Proteomes" id="UP000283587"/>
    </source>
</evidence>
<dbReference type="Pfam" id="PF02021">
    <property type="entry name" value="UPF0102"/>
    <property type="match status" value="1"/>
</dbReference>
<dbReference type="PANTHER" id="PTHR34039:SF1">
    <property type="entry name" value="UPF0102 PROTEIN YRAN"/>
    <property type="match status" value="1"/>
</dbReference>
<accession>A0A419A651</accession>
<dbReference type="Proteomes" id="UP000283587">
    <property type="component" value="Unassembled WGS sequence"/>
</dbReference>
<dbReference type="PANTHER" id="PTHR34039">
    <property type="entry name" value="UPF0102 PROTEIN YRAN"/>
    <property type="match status" value="1"/>
</dbReference>
<evidence type="ECO:0000256" key="1">
    <source>
        <dbReference type="ARBA" id="ARBA00006738"/>
    </source>
</evidence>